<accession>A0A372NYM3</accession>
<comment type="caution">
    <text evidence="1">The sequence shown here is derived from an EMBL/GenBank/DDBJ whole genome shotgun (WGS) entry which is preliminary data.</text>
</comment>
<name>A0A372NYM3_9SPHI</name>
<organism evidence="1 2">
    <name type="scientific">Mucilaginibacter conchicola</name>
    <dbReference type="NCBI Taxonomy" id="2303333"/>
    <lineage>
        <taxon>Bacteria</taxon>
        <taxon>Pseudomonadati</taxon>
        <taxon>Bacteroidota</taxon>
        <taxon>Sphingobacteriia</taxon>
        <taxon>Sphingobacteriales</taxon>
        <taxon>Sphingobacteriaceae</taxon>
        <taxon>Mucilaginibacter</taxon>
    </lineage>
</organism>
<reference evidence="1 2" key="1">
    <citation type="submission" date="2018-08" db="EMBL/GenBank/DDBJ databases">
        <title>Mucilaginibacter sp. MYSH2.</title>
        <authorList>
            <person name="Seo T."/>
        </authorList>
    </citation>
    <scope>NUCLEOTIDE SEQUENCE [LARGE SCALE GENOMIC DNA]</scope>
    <source>
        <strain evidence="1 2">MYSH2</strain>
    </source>
</reference>
<dbReference type="AlphaFoldDB" id="A0A372NYM3"/>
<evidence type="ECO:0000313" key="2">
    <source>
        <dbReference type="Proteomes" id="UP000264217"/>
    </source>
</evidence>
<dbReference type="OrthoDB" id="883339at2"/>
<dbReference type="EMBL" id="QWDC01000001">
    <property type="protein sequence ID" value="RFZ95218.1"/>
    <property type="molecule type" value="Genomic_DNA"/>
</dbReference>
<evidence type="ECO:0000313" key="1">
    <source>
        <dbReference type="EMBL" id="RFZ95218.1"/>
    </source>
</evidence>
<gene>
    <name evidence="1" type="ORF">D0C36_06735</name>
</gene>
<proteinExistence type="predicted"/>
<sequence>MTDFQKYGMSISMGPLLRQYVEKQLIQDLNYYQELKESLHFDWSDSCIEGQSAKYLDGVLENFSGISVLNEQLQIVAHGWMEFVFMDTPVIYWDLLTINSTEMKNKPGLPKHISDRLTAG</sequence>
<dbReference type="Proteomes" id="UP000264217">
    <property type="component" value="Unassembled WGS sequence"/>
</dbReference>
<dbReference type="RefSeq" id="WP_117390780.1">
    <property type="nucleotide sequence ID" value="NZ_QWDC01000001.1"/>
</dbReference>
<keyword evidence="2" id="KW-1185">Reference proteome</keyword>
<protein>
    <submittedName>
        <fullName evidence="1">Uncharacterized protein</fullName>
    </submittedName>
</protein>